<keyword evidence="2" id="KW-0813">Transport</keyword>
<organism evidence="7 8">
    <name type="scientific">Polychaeton citri CBS 116435</name>
    <dbReference type="NCBI Taxonomy" id="1314669"/>
    <lineage>
        <taxon>Eukaryota</taxon>
        <taxon>Fungi</taxon>
        <taxon>Dikarya</taxon>
        <taxon>Ascomycota</taxon>
        <taxon>Pezizomycotina</taxon>
        <taxon>Dothideomycetes</taxon>
        <taxon>Dothideomycetidae</taxon>
        <taxon>Capnodiales</taxon>
        <taxon>Capnodiaceae</taxon>
        <taxon>Polychaeton</taxon>
    </lineage>
</organism>
<feature type="transmembrane region" description="Helical" evidence="6">
    <location>
        <begin position="100"/>
        <end position="123"/>
    </location>
</feature>
<dbReference type="PIRSF" id="PIRSF006060">
    <property type="entry name" value="AA_transporter"/>
    <property type="match status" value="1"/>
</dbReference>
<keyword evidence="4 6" id="KW-1133">Transmembrane helix</keyword>
<feature type="transmembrane region" description="Helical" evidence="6">
    <location>
        <begin position="353"/>
        <end position="375"/>
    </location>
</feature>
<dbReference type="GO" id="GO:0006865">
    <property type="term" value="P:amino acid transport"/>
    <property type="evidence" value="ECO:0007669"/>
    <property type="project" value="InterPro"/>
</dbReference>
<keyword evidence="3 6" id="KW-0812">Transmembrane</keyword>
<dbReference type="AlphaFoldDB" id="A0A9P4QAL3"/>
<keyword evidence="8" id="KW-1185">Reference proteome</keyword>
<dbReference type="EMBL" id="MU003790">
    <property type="protein sequence ID" value="KAF2721446.1"/>
    <property type="molecule type" value="Genomic_DNA"/>
</dbReference>
<dbReference type="Pfam" id="PF13520">
    <property type="entry name" value="AA_permease_2"/>
    <property type="match status" value="1"/>
</dbReference>
<evidence type="ECO:0000256" key="4">
    <source>
        <dbReference type="ARBA" id="ARBA00022989"/>
    </source>
</evidence>
<feature type="transmembrane region" description="Helical" evidence="6">
    <location>
        <begin position="179"/>
        <end position="198"/>
    </location>
</feature>
<feature type="transmembrane region" description="Helical" evidence="6">
    <location>
        <begin position="143"/>
        <end position="167"/>
    </location>
</feature>
<evidence type="ECO:0000256" key="3">
    <source>
        <dbReference type="ARBA" id="ARBA00022692"/>
    </source>
</evidence>
<protein>
    <submittedName>
        <fullName evidence="7">Amino acid or gaba permease</fullName>
    </submittedName>
</protein>
<evidence type="ECO:0000256" key="2">
    <source>
        <dbReference type="ARBA" id="ARBA00022448"/>
    </source>
</evidence>
<dbReference type="GO" id="GO:0016020">
    <property type="term" value="C:membrane"/>
    <property type="evidence" value="ECO:0007669"/>
    <property type="project" value="UniProtKB-SubCell"/>
</dbReference>
<dbReference type="GO" id="GO:0022857">
    <property type="term" value="F:transmembrane transporter activity"/>
    <property type="evidence" value="ECO:0007669"/>
    <property type="project" value="InterPro"/>
</dbReference>
<evidence type="ECO:0000256" key="6">
    <source>
        <dbReference type="SAM" id="Phobius"/>
    </source>
</evidence>
<name>A0A9P4QAL3_9PEZI</name>
<proteinExistence type="predicted"/>
<feature type="transmembrane region" description="Helical" evidence="6">
    <location>
        <begin position="503"/>
        <end position="526"/>
    </location>
</feature>
<feature type="transmembrane region" description="Helical" evidence="6">
    <location>
        <begin position="466"/>
        <end position="491"/>
    </location>
</feature>
<dbReference type="InterPro" id="IPR004840">
    <property type="entry name" value="Amino_acid_permease_CS"/>
</dbReference>
<evidence type="ECO:0000313" key="7">
    <source>
        <dbReference type="EMBL" id="KAF2721446.1"/>
    </source>
</evidence>
<feature type="transmembrane region" description="Helical" evidence="6">
    <location>
        <begin position="434"/>
        <end position="454"/>
    </location>
</feature>
<dbReference type="PROSITE" id="PS00218">
    <property type="entry name" value="AMINO_ACID_PERMEASE_1"/>
    <property type="match status" value="1"/>
</dbReference>
<dbReference type="PANTHER" id="PTHR45649:SF13">
    <property type="entry name" value="THIAMINE TRANSPORTER THI9"/>
    <property type="match status" value="1"/>
</dbReference>
<dbReference type="Gene3D" id="1.20.1740.10">
    <property type="entry name" value="Amino acid/polyamine transporter I"/>
    <property type="match status" value="1"/>
</dbReference>
<reference evidence="7" key="1">
    <citation type="journal article" date="2020" name="Stud. Mycol.">
        <title>101 Dothideomycetes genomes: a test case for predicting lifestyles and emergence of pathogens.</title>
        <authorList>
            <person name="Haridas S."/>
            <person name="Albert R."/>
            <person name="Binder M."/>
            <person name="Bloem J."/>
            <person name="Labutti K."/>
            <person name="Salamov A."/>
            <person name="Andreopoulos B."/>
            <person name="Baker S."/>
            <person name="Barry K."/>
            <person name="Bills G."/>
            <person name="Bluhm B."/>
            <person name="Cannon C."/>
            <person name="Castanera R."/>
            <person name="Culley D."/>
            <person name="Daum C."/>
            <person name="Ezra D."/>
            <person name="Gonzalez J."/>
            <person name="Henrissat B."/>
            <person name="Kuo A."/>
            <person name="Liang C."/>
            <person name="Lipzen A."/>
            <person name="Lutzoni F."/>
            <person name="Magnuson J."/>
            <person name="Mondo S."/>
            <person name="Nolan M."/>
            <person name="Ohm R."/>
            <person name="Pangilinan J."/>
            <person name="Park H.-J."/>
            <person name="Ramirez L."/>
            <person name="Alfaro M."/>
            <person name="Sun H."/>
            <person name="Tritt A."/>
            <person name="Yoshinaga Y."/>
            <person name="Zwiers L.-H."/>
            <person name="Turgeon B."/>
            <person name="Goodwin S."/>
            <person name="Spatafora J."/>
            <person name="Crous P."/>
            <person name="Grigoriev I."/>
        </authorList>
    </citation>
    <scope>NUCLEOTIDE SEQUENCE</scope>
    <source>
        <strain evidence="7">CBS 116435</strain>
    </source>
</reference>
<keyword evidence="5 6" id="KW-0472">Membrane</keyword>
<feature type="transmembrane region" description="Helical" evidence="6">
    <location>
        <begin position="407"/>
        <end position="428"/>
    </location>
</feature>
<evidence type="ECO:0000313" key="8">
    <source>
        <dbReference type="Proteomes" id="UP000799441"/>
    </source>
</evidence>
<dbReference type="OrthoDB" id="10054429at2759"/>
<sequence>MAAQATSKDDVEVDIYNLNDTAPAANGTPLEMSRDEHHLATLGYKQTFIRSFGLFENWAATFTTMNFTNGLPGLFGFAMYTGGPQAALANWCMVGGLSTIVALAMAEIAAALPTAGGIYYWAYRLGGKSHGPLLAWLTAWFNWAGWIAIMPGVAQGNTNFLLGAIAIQWPENTLVSKGWFSWCLSCCVILIGLVPNVTNQRTIKTLLRGTAYSALLLIAFYWIWFPIAASRRKGFQSSKIFSTFVNGINLGVDAQGNVIQEASDSYCWVIGLLFGAWEFYGYDASVHLAEETKQASTVVAKGMWLGSAATWLASVPTLVLILFCMQDLDSVINGSFANNWAQYLLDLVGPNGATAILVFIWLDGCLSTAVCFLSAQRITYAIARDGVLPFSNYFSQVSEKRHLPRNAAYLVAFLGIAINAAVIGSTVAFTALTATATIATNFSYLIPIVARHTVGRSSFQPAKWNLGVLSIPITIVAAGYISFLFIVLMLPQLYPVTRETFNYAPVMIVGIGIIALGGWFFPFGLGGRNWFNGPKKTISDADIATARIKEDYDS</sequence>
<comment type="subcellular location">
    <subcellularLocation>
        <location evidence="1">Membrane</location>
        <topology evidence="1">Multi-pass membrane protein</topology>
    </subcellularLocation>
</comment>
<accession>A0A9P4QAL3</accession>
<feature type="transmembrane region" description="Helical" evidence="6">
    <location>
        <begin position="210"/>
        <end position="229"/>
    </location>
</feature>
<dbReference type="Proteomes" id="UP000799441">
    <property type="component" value="Unassembled WGS sequence"/>
</dbReference>
<feature type="transmembrane region" description="Helical" evidence="6">
    <location>
        <begin position="303"/>
        <end position="323"/>
    </location>
</feature>
<dbReference type="PANTHER" id="PTHR45649">
    <property type="entry name" value="AMINO-ACID PERMEASE BAT1"/>
    <property type="match status" value="1"/>
</dbReference>
<dbReference type="InterPro" id="IPR002293">
    <property type="entry name" value="AA/rel_permease1"/>
</dbReference>
<comment type="caution">
    <text evidence="7">The sequence shown here is derived from an EMBL/GenBank/DDBJ whole genome shotgun (WGS) entry which is preliminary data.</text>
</comment>
<gene>
    <name evidence="7" type="ORF">K431DRAFT_338724</name>
</gene>
<evidence type="ECO:0000256" key="1">
    <source>
        <dbReference type="ARBA" id="ARBA00004141"/>
    </source>
</evidence>
<evidence type="ECO:0000256" key="5">
    <source>
        <dbReference type="ARBA" id="ARBA00023136"/>
    </source>
</evidence>